<name>A0A0L6JWV6_9FIRM</name>
<dbReference type="STRING" id="398512.Bccel_5367"/>
<sequence length="239" mass="27243">MKIKNILSFKINGAILLGIFLIIWGPLVICLDYNYNYLDYIYVDYPTYFEYFRSTAVLLASLLCIPMILGILLIVYNKTKWVREIFMTLCIVLLIISSSILMIKQTGLGPGFGDMKYAKKHLDESNSEKISMAIMMFIADSDCNELNDLYDSSNKNKLNIKQEDQDSVKVIIEALQDKIFYKNVSFGPYLEKSLYGRSGYAAWKPRSTKNAVGYRIEISGDNVKCIPALKESEAVIIIK</sequence>
<dbReference type="OrthoDB" id="9958468at2"/>
<dbReference type="eggNOG" id="ENOG50340F8">
    <property type="taxonomic scope" value="Bacteria"/>
</dbReference>
<comment type="caution">
    <text evidence="2">The sequence shown here is derived from an EMBL/GenBank/DDBJ whole genome shotgun (WGS) entry which is preliminary data.</text>
</comment>
<evidence type="ECO:0000256" key="1">
    <source>
        <dbReference type="SAM" id="Phobius"/>
    </source>
</evidence>
<proteinExistence type="predicted"/>
<accession>A0A0L6JWV6</accession>
<dbReference type="RefSeq" id="WP_036945933.1">
    <property type="nucleotide sequence ID" value="NZ_JQKC01000092.1"/>
</dbReference>
<evidence type="ECO:0000313" key="2">
    <source>
        <dbReference type="EMBL" id="KNY30090.1"/>
    </source>
</evidence>
<reference evidence="3" key="1">
    <citation type="submission" date="2015-07" db="EMBL/GenBank/DDBJ databases">
        <title>Near-Complete Genome Sequence of the Cellulolytic Bacterium Bacteroides (Pseudobacteroides) cellulosolvens ATCC 35603.</title>
        <authorList>
            <person name="Dassa B."/>
            <person name="Utturkar S.M."/>
            <person name="Klingeman D.M."/>
            <person name="Hurt R.A."/>
            <person name="Keller M."/>
            <person name="Xu J."/>
            <person name="Reddy Y.H.K."/>
            <person name="Borovok I."/>
            <person name="Grinberg I.R."/>
            <person name="Lamed R."/>
            <person name="Zhivin O."/>
            <person name="Bayer E.A."/>
            <person name="Brown S.D."/>
        </authorList>
    </citation>
    <scope>NUCLEOTIDE SEQUENCE [LARGE SCALE GENOMIC DNA]</scope>
    <source>
        <strain evidence="3">DSM 2933</strain>
    </source>
</reference>
<dbReference type="EMBL" id="LGTC01000001">
    <property type="protein sequence ID" value="KNY30090.1"/>
    <property type="molecule type" value="Genomic_DNA"/>
</dbReference>
<protein>
    <submittedName>
        <fullName evidence="2">Uncharacterized protein</fullName>
    </submittedName>
</protein>
<dbReference type="Proteomes" id="UP000036923">
    <property type="component" value="Unassembled WGS sequence"/>
</dbReference>
<feature type="transmembrane region" description="Helical" evidence="1">
    <location>
        <begin position="85"/>
        <end position="103"/>
    </location>
</feature>
<keyword evidence="1" id="KW-1133">Transmembrane helix</keyword>
<feature type="transmembrane region" description="Helical" evidence="1">
    <location>
        <begin position="12"/>
        <end position="35"/>
    </location>
</feature>
<evidence type="ECO:0000313" key="3">
    <source>
        <dbReference type="Proteomes" id="UP000036923"/>
    </source>
</evidence>
<keyword evidence="1" id="KW-0472">Membrane</keyword>
<organism evidence="2 3">
    <name type="scientific">Pseudobacteroides cellulosolvens ATCC 35603 = DSM 2933</name>
    <dbReference type="NCBI Taxonomy" id="398512"/>
    <lineage>
        <taxon>Bacteria</taxon>
        <taxon>Bacillati</taxon>
        <taxon>Bacillota</taxon>
        <taxon>Clostridia</taxon>
        <taxon>Eubacteriales</taxon>
        <taxon>Oscillospiraceae</taxon>
        <taxon>Pseudobacteroides</taxon>
    </lineage>
</organism>
<dbReference type="AlphaFoldDB" id="A0A0L6JWV6"/>
<feature type="transmembrane region" description="Helical" evidence="1">
    <location>
        <begin position="55"/>
        <end position="76"/>
    </location>
</feature>
<keyword evidence="1" id="KW-0812">Transmembrane</keyword>
<keyword evidence="3" id="KW-1185">Reference proteome</keyword>
<gene>
    <name evidence="2" type="ORF">Bccel_5367</name>
</gene>